<dbReference type="PANTHER" id="PTHR30408:SF13">
    <property type="entry name" value="TYPE I RESTRICTION ENZYME HINDI SPECIFICITY SUBUNIT"/>
    <property type="match status" value="1"/>
</dbReference>
<dbReference type="InterPro" id="IPR044946">
    <property type="entry name" value="Restrct_endonuc_typeI_TRD_sf"/>
</dbReference>
<feature type="domain" description="Type I restriction modification DNA specificity" evidence="4">
    <location>
        <begin position="202"/>
        <end position="325"/>
    </location>
</feature>
<keyword evidence="2" id="KW-0680">Restriction system</keyword>
<proteinExistence type="inferred from homology"/>
<dbReference type="PANTHER" id="PTHR30408">
    <property type="entry name" value="TYPE-1 RESTRICTION ENZYME ECOKI SPECIFICITY PROTEIN"/>
    <property type="match status" value="1"/>
</dbReference>
<dbReference type="RefSeq" id="WP_141484134.1">
    <property type="nucleotide sequence ID" value="NZ_SMDN01000013.1"/>
</dbReference>
<comment type="caution">
    <text evidence="5">The sequence shown here is derived from an EMBL/GenBank/DDBJ whole genome shotgun (WGS) entry which is preliminary data.</text>
</comment>
<evidence type="ECO:0000313" key="6">
    <source>
        <dbReference type="Proteomes" id="UP000320801"/>
    </source>
</evidence>
<dbReference type="InterPro" id="IPR052021">
    <property type="entry name" value="Type-I_RS_S_subunit"/>
</dbReference>
<dbReference type="GO" id="GO:0003677">
    <property type="term" value="F:DNA binding"/>
    <property type="evidence" value="ECO:0007669"/>
    <property type="project" value="UniProtKB-KW"/>
</dbReference>
<name>A0A507SMU1_9BACT</name>
<dbReference type="SUPFAM" id="SSF116734">
    <property type="entry name" value="DNA methylase specificity domain"/>
    <property type="match status" value="2"/>
</dbReference>
<dbReference type="Gene3D" id="3.90.220.20">
    <property type="entry name" value="DNA methylase specificity domains"/>
    <property type="match status" value="2"/>
</dbReference>
<evidence type="ECO:0000256" key="2">
    <source>
        <dbReference type="ARBA" id="ARBA00022747"/>
    </source>
</evidence>
<evidence type="ECO:0000256" key="3">
    <source>
        <dbReference type="ARBA" id="ARBA00023125"/>
    </source>
</evidence>
<evidence type="ECO:0000256" key="1">
    <source>
        <dbReference type="ARBA" id="ARBA00010923"/>
    </source>
</evidence>
<keyword evidence="3" id="KW-0238">DNA-binding</keyword>
<keyword evidence="6" id="KW-1185">Reference proteome</keyword>
<dbReference type="Pfam" id="PF01420">
    <property type="entry name" value="Methylase_S"/>
    <property type="match status" value="2"/>
</dbReference>
<evidence type="ECO:0000313" key="5">
    <source>
        <dbReference type="EMBL" id="TQC51344.1"/>
    </source>
</evidence>
<organism evidence="5 6">
    <name type="scientific">Mycoplasmopsis mucosicanis</name>
    <dbReference type="NCBI Taxonomy" id="458208"/>
    <lineage>
        <taxon>Bacteria</taxon>
        <taxon>Bacillati</taxon>
        <taxon>Mycoplasmatota</taxon>
        <taxon>Mycoplasmoidales</taxon>
        <taxon>Metamycoplasmataceae</taxon>
        <taxon>Mycoplasmopsis</taxon>
    </lineage>
</organism>
<dbReference type="InterPro" id="IPR000055">
    <property type="entry name" value="Restrct_endonuc_typeI_TRD"/>
</dbReference>
<dbReference type="OrthoDB" id="9795776at2"/>
<protein>
    <recommendedName>
        <fullName evidence="4">Type I restriction modification DNA specificity domain-containing protein</fullName>
    </recommendedName>
</protein>
<gene>
    <name evidence="5" type="ORF">E1I18_03075</name>
</gene>
<reference evidence="5 6" key="1">
    <citation type="submission" date="2019-03" db="EMBL/GenBank/DDBJ databases">
        <title>Characterization of a novel Mycoplasma cynos real-time PCR assay.</title>
        <authorList>
            <person name="Tallmadge R.L."/>
            <person name="Mitchell P.K."/>
            <person name="Goodman L."/>
        </authorList>
    </citation>
    <scope>NUCLEOTIDE SEQUENCE [LARGE SCALE GENOMIC DNA]</scope>
    <source>
        <strain evidence="5 6">1642</strain>
    </source>
</reference>
<sequence>MSKISIGKNLYLKGRVGWKGLKKSEYLNSGEYRIINALALEENKINWNKAGYISKERYEESPEIMLQKNDILISKDGTLGKIGYVDELDTKTTIASGIFLLRNTSPEAIDTRYLYQLLKSNIFKDFIKNNKAEGSTINHLYQADLVNFEVDFPCLSLQNSISRILDSIDNKISINNKINDNLLNMAQDIYMHYFFKKSPNGKLNDIILESDKSKIQVGDAKNCIGQYPFFTSGTSILTWNEYFVDGRYCFLNTGGNADVKFYAGKSAYSTDTWCIYTNNNMTDYMYLLLLTLKEELNKKYFQGTGLKHLQKDLLKNKDIYIPTEIELSNFNNIIEPLFNNISKNTSEIEKLVGLRDFLLPLLMNGQAKID</sequence>
<dbReference type="AlphaFoldDB" id="A0A507SMU1"/>
<dbReference type="GO" id="GO:0009307">
    <property type="term" value="P:DNA restriction-modification system"/>
    <property type="evidence" value="ECO:0007669"/>
    <property type="project" value="UniProtKB-KW"/>
</dbReference>
<accession>A0A507SMU1</accession>
<dbReference type="EMBL" id="SMDN01000013">
    <property type="protein sequence ID" value="TQC51344.1"/>
    <property type="molecule type" value="Genomic_DNA"/>
</dbReference>
<dbReference type="Proteomes" id="UP000320801">
    <property type="component" value="Unassembled WGS sequence"/>
</dbReference>
<feature type="domain" description="Type I restriction modification DNA specificity" evidence="4">
    <location>
        <begin position="21"/>
        <end position="182"/>
    </location>
</feature>
<evidence type="ECO:0000259" key="4">
    <source>
        <dbReference type="Pfam" id="PF01420"/>
    </source>
</evidence>
<comment type="similarity">
    <text evidence="1">Belongs to the type-I restriction system S methylase family.</text>
</comment>